<keyword evidence="1" id="KW-0732">Signal</keyword>
<feature type="signal peptide" evidence="1">
    <location>
        <begin position="1"/>
        <end position="21"/>
    </location>
</feature>
<proteinExistence type="predicted"/>
<dbReference type="EMBL" id="CAXKWB010001877">
    <property type="protein sequence ID" value="CAL4065711.1"/>
    <property type="molecule type" value="Genomic_DNA"/>
</dbReference>
<dbReference type="Pfam" id="PF00059">
    <property type="entry name" value="Lectin_C"/>
    <property type="match status" value="1"/>
</dbReference>
<evidence type="ECO:0000256" key="1">
    <source>
        <dbReference type="SAM" id="SignalP"/>
    </source>
</evidence>
<dbReference type="SUPFAM" id="SSF56436">
    <property type="entry name" value="C-type lectin-like"/>
    <property type="match status" value="2"/>
</dbReference>
<accession>A0AAV2PUU4</accession>
<feature type="chain" id="PRO_5043674093" description="C-type lectin domain-containing protein" evidence="1">
    <location>
        <begin position="22"/>
        <end position="331"/>
    </location>
</feature>
<reference evidence="3 4" key="1">
    <citation type="submission" date="2024-05" db="EMBL/GenBank/DDBJ databases">
        <authorList>
            <person name="Wallberg A."/>
        </authorList>
    </citation>
    <scope>NUCLEOTIDE SEQUENCE [LARGE SCALE GENOMIC DNA]</scope>
</reference>
<name>A0AAV2PUU4_MEGNR</name>
<evidence type="ECO:0000313" key="3">
    <source>
        <dbReference type="EMBL" id="CAL4065711.1"/>
    </source>
</evidence>
<dbReference type="InterPro" id="IPR016187">
    <property type="entry name" value="CTDL_fold"/>
</dbReference>
<dbReference type="PANTHER" id="PTHR45710:SF26">
    <property type="entry name" value="RH26557P"/>
    <property type="match status" value="1"/>
</dbReference>
<organism evidence="3 4">
    <name type="scientific">Meganyctiphanes norvegica</name>
    <name type="common">Northern krill</name>
    <name type="synonym">Thysanopoda norvegica</name>
    <dbReference type="NCBI Taxonomy" id="48144"/>
    <lineage>
        <taxon>Eukaryota</taxon>
        <taxon>Metazoa</taxon>
        <taxon>Ecdysozoa</taxon>
        <taxon>Arthropoda</taxon>
        <taxon>Crustacea</taxon>
        <taxon>Multicrustacea</taxon>
        <taxon>Malacostraca</taxon>
        <taxon>Eumalacostraca</taxon>
        <taxon>Eucarida</taxon>
        <taxon>Euphausiacea</taxon>
        <taxon>Euphausiidae</taxon>
        <taxon>Meganyctiphanes</taxon>
    </lineage>
</organism>
<dbReference type="AlphaFoldDB" id="A0AAV2PUU4"/>
<feature type="non-terminal residue" evidence="3">
    <location>
        <position position="331"/>
    </location>
</feature>
<gene>
    <name evidence="3" type="ORF">MNOR_LOCUS5000</name>
</gene>
<dbReference type="PANTHER" id="PTHR45710">
    <property type="entry name" value="C-TYPE LECTIN DOMAIN-CONTAINING PROTEIN 180"/>
    <property type="match status" value="1"/>
</dbReference>
<dbReference type="InterPro" id="IPR050828">
    <property type="entry name" value="C-type_lectin/matrix_domain"/>
</dbReference>
<dbReference type="PROSITE" id="PS50041">
    <property type="entry name" value="C_TYPE_LECTIN_2"/>
    <property type="match status" value="2"/>
</dbReference>
<dbReference type="InterPro" id="IPR016186">
    <property type="entry name" value="C-type_lectin-like/link_sf"/>
</dbReference>
<dbReference type="Gene3D" id="3.10.100.10">
    <property type="entry name" value="Mannose-Binding Protein A, subunit A"/>
    <property type="match status" value="2"/>
</dbReference>
<evidence type="ECO:0000259" key="2">
    <source>
        <dbReference type="PROSITE" id="PS50041"/>
    </source>
</evidence>
<evidence type="ECO:0000313" key="4">
    <source>
        <dbReference type="Proteomes" id="UP001497623"/>
    </source>
</evidence>
<protein>
    <recommendedName>
        <fullName evidence="2">C-type lectin domain-containing protein</fullName>
    </recommendedName>
</protein>
<keyword evidence="4" id="KW-1185">Reference proteome</keyword>
<comment type="caution">
    <text evidence="3">The sequence shown here is derived from an EMBL/GenBank/DDBJ whole genome shotgun (WGS) entry which is preliminary data.</text>
</comment>
<sequence>MARVCISILLTLVTAVHLILGGRPCPKQFIRLGNFCYHFSDIEEDWVGARGFCKGIGVFEDETIWLGVLDFGLSLQDNQLLLSNASARGGTFWVGGSKDSSRIWRWTDHRNREIDQLANYWGNNQPNIHGGECLMVSKKNYRSYVEAANCSRRRKIICQIIPKEIGFRSIGKSSFYFSSENNITPNKTWQEARDFCMSLQPPKNFDHADLAVLGLNRAPDQELLKVIAQQGDDVWLGGHYHRHKDDYGRYVGGFIWIDGRSIEPTSYFWHTDSSASERSHSNYFAYATVTSTNGHARSYLKDCYYRSSYDRNCPRGVHFVCQAFKSNNNTI</sequence>
<dbReference type="SMART" id="SM00034">
    <property type="entry name" value="CLECT"/>
    <property type="match status" value="2"/>
</dbReference>
<feature type="domain" description="C-type lectin" evidence="2">
    <location>
        <begin position="170"/>
        <end position="322"/>
    </location>
</feature>
<dbReference type="Proteomes" id="UP001497623">
    <property type="component" value="Unassembled WGS sequence"/>
</dbReference>
<dbReference type="InterPro" id="IPR001304">
    <property type="entry name" value="C-type_lectin-like"/>
</dbReference>
<feature type="domain" description="C-type lectin" evidence="2">
    <location>
        <begin position="32"/>
        <end position="159"/>
    </location>
</feature>